<comment type="caution">
    <text evidence="3">The sequence shown here is derived from an EMBL/GenBank/DDBJ whole genome shotgun (WGS) entry which is preliminary data.</text>
</comment>
<feature type="transmembrane region" description="Helical" evidence="1">
    <location>
        <begin position="261"/>
        <end position="278"/>
    </location>
</feature>
<keyword evidence="1" id="KW-0472">Membrane</keyword>
<dbReference type="PANTHER" id="PTHR14969">
    <property type="entry name" value="SPHINGOSINE-1-PHOSPHATE PHOSPHOHYDROLASE"/>
    <property type="match status" value="1"/>
</dbReference>
<evidence type="ECO:0000313" key="3">
    <source>
        <dbReference type="EMBL" id="MFC4360436.1"/>
    </source>
</evidence>
<dbReference type="Gene3D" id="1.20.144.10">
    <property type="entry name" value="Phosphatidic acid phosphatase type 2/haloperoxidase"/>
    <property type="match status" value="1"/>
</dbReference>
<feature type="transmembrane region" description="Helical" evidence="1">
    <location>
        <begin position="210"/>
        <end position="228"/>
    </location>
</feature>
<feature type="transmembrane region" description="Helical" evidence="1">
    <location>
        <begin position="235"/>
        <end position="255"/>
    </location>
</feature>
<feature type="transmembrane region" description="Helical" evidence="1">
    <location>
        <begin position="20"/>
        <end position="43"/>
    </location>
</feature>
<sequence>MTISDGIPNRSEGDGFNWQRIAAVLTALTAAIIASVVVFDIAVPRRGIGFFQIFSFQTGIALTVAGFVTQFGDPWFLLLIATLLYLIGTQRSLVQRPQEGAFVLAVTFAAFSFIDLLKNFFIAPRPPGAGTVQLPAWLPAVLGGPFRSITTGAGYAFPSGHALGTAAVFSALAYRLEVGSRTSRWVVAAIGIALVALSRIALGVHFLVDIVVGVIAGVSLFAVAASVGSREPLRVFVLGSVLGVLAVGASAVSPAGEVWSAGQWLGGSIGAGVAWYAVRPSCQLGLRETIIAGIPIAALWVGIYVTSPPLLVTVVGTAVAAGATIATPSLAERISGGG</sequence>
<keyword evidence="4" id="KW-1185">Reference proteome</keyword>
<keyword evidence="1" id="KW-1133">Transmembrane helix</keyword>
<dbReference type="EMBL" id="JBHSDS010000017">
    <property type="protein sequence ID" value="MFC4360436.1"/>
    <property type="molecule type" value="Genomic_DNA"/>
</dbReference>
<feature type="transmembrane region" description="Helical" evidence="1">
    <location>
        <begin position="101"/>
        <end position="122"/>
    </location>
</feature>
<feature type="transmembrane region" description="Helical" evidence="1">
    <location>
        <begin position="155"/>
        <end position="174"/>
    </location>
</feature>
<dbReference type="InterPro" id="IPR036938">
    <property type="entry name" value="PAP2/HPO_sf"/>
</dbReference>
<reference evidence="3 4" key="1">
    <citation type="journal article" date="2019" name="Int. J. Syst. Evol. Microbiol.">
        <title>The Global Catalogue of Microorganisms (GCM) 10K type strain sequencing project: providing services to taxonomists for standard genome sequencing and annotation.</title>
        <authorList>
            <consortium name="The Broad Institute Genomics Platform"/>
            <consortium name="The Broad Institute Genome Sequencing Center for Infectious Disease"/>
            <person name="Wu L."/>
            <person name="Ma J."/>
        </authorList>
    </citation>
    <scope>NUCLEOTIDE SEQUENCE [LARGE SCALE GENOMIC DNA]</scope>
    <source>
        <strain evidence="3 4">CGMCC 1.12553</strain>
    </source>
</reference>
<accession>A0ABD5PI18</accession>
<organism evidence="3 4">
    <name type="scientific">Halobium salinum</name>
    <dbReference type="NCBI Taxonomy" id="1364940"/>
    <lineage>
        <taxon>Archaea</taxon>
        <taxon>Methanobacteriati</taxon>
        <taxon>Methanobacteriota</taxon>
        <taxon>Stenosarchaea group</taxon>
        <taxon>Halobacteria</taxon>
        <taxon>Halobacteriales</taxon>
        <taxon>Haloferacaceae</taxon>
        <taxon>Halobium</taxon>
    </lineage>
</organism>
<evidence type="ECO:0000259" key="2">
    <source>
        <dbReference type="SMART" id="SM00014"/>
    </source>
</evidence>
<name>A0ABD5PI18_9EURY</name>
<feature type="domain" description="Phosphatidic acid phosphatase type 2/haloperoxidase" evidence="2">
    <location>
        <begin position="100"/>
        <end position="225"/>
    </location>
</feature>
<dbReference type="SMART" id="SM00014">
    <property type="entry name" value="acidPPc"/>
    <property type="match status" value="1"/>
</dbReference>
<gene>
    <name evidence="3" type="ORF">ACFO0N_21025</name>
</gene>
<proteinExistence type="predicted"/>
<feature type="transmembrane region" description="Helical" evidence="1">
    <location>
        <begin position="285"/>
        <end position="305"/>
    </location>
</feature>
<dbReference type="PANTHER" id="PTHR14969:SF13">
    <property type="entry name" value="AT30094P"/>
    <property type="match status" value="1"/>
</dbReference>
<evidence type="ECO:0000313" key="4">
    <source>
        <dbReference type="Proteomes" id="UP001595921"/>
    </source>
</evidence>
<feature type="transmembrane region" description="Helical" evidence="1">
    <location>
        <begin position="186"/>
        <end position="204"/>
    </location>
</feature>
<protein>
    <submittedName>
        <fullName evidence="3">Phosphatase PAP2 family protein</fullName>
    </submittedName>
</protein>
<dbReference type="Pfam" id="PF01569">
    <property type="entry name" value="PAP2"/>
    <property type="match status" value="1"/>
</dbReference>
<dbReference type="InterPro" id="IPR000326">
    <property type="entry name" value="PAP2/HPO"/>
</dbReference>
<keyword evidence="1" id="KW-0812">Transmembrane</keyword>
<dbReference type="RefSeq" id="WP_267620617.1">
    <property type="nucleotide sequence ID" value="NZ_JAODIW010000005.1"/>
</dbReference>
<evidence type="ECO:0000256" key="1">
    <source>
        <dbReference type="SAM" id="Phobius"/>
    </source>
</evidence>
<dbReference type="SUPFAM" id="SSF48317">
    <property type="entry name" value="Acid phosphatase/Vanadium-dependent haloperoxidase"/>
    <property type="match status" value="1"/>
</dbReference>
<dbReference type="Proteomes" id="UP001595921">
    <property type="component" value="Unassembled WGS sequence"/>
</dbReference>
<feature type="transmembrane region" description="Helical" evidence="1">
    <location>
        <begin position="75"/>
        <end position="94"/>
    </location>
</feature>
<dbReference type="AlphaFoldDB" id="A0ABD5PI18"/>